<accession>A0A8X6YJZ9</accession>
<comment type="caution">
    <text evidence="6">The sequence shown here is derived from an EMBL/GenBank/DDBJ whole genome shotgun (WGS) entry which is preliminary data.</text>
</comment>
<evidence type="ECO:0000313" key="7">
    <source>
        <dbReference type="Proteomes" id="UP000886998"/>
    </source>
</evidence>
<dbReference type="GO" id="GO:0031507">
    <property type="term" value="P:heterochromatin formation"/>
    <property type="evidence" value="ECO:0007669"/>
    <property type="project" value="TreeGrafter"/>
</dbReference>
<keyword evidence="7" id="KW-1185">Reference proteome</keyword>
<sequence>TFFEFLVSFNFYRFRFDLETAVLCVRNMAQKVEDFNLPMTAITRIVKDAIPEGVKVTEGAKLALNKAASVFVLYATSSANSLSQDDNRKRLLAKDIFDALQDLDLDVLIPPLQSALTAYQQSLETKKQAKENKRVSNHVEETETLEEEETPDDDMDVQVIEPYDVIELEDSESENGEVNNESESSSD</sequence>
<feature type="compositionally biased region" description="Acidic residues" evidence="4">
    <location>
        <begin position="164"/>
        <end position="175"/>
    </location>
</feature>
<dbReference type="GO" id="GO:0031490">
    <property type="term" value="F:chromatin DNA binding"/>
    <property type="evidence" value="ECO:0007669"/>
    <property type="project" value="TreeGrafter"/>
</dbReference>
<dbReference type="PANTHER" id="PTHR46172">
    <property type="entry name" value="DNA POLYMERASE EPSILON SUBUNIT 3"/>
    <property type="match status" value="1"/>
</dbReference>
<feature type="domain" description="Transcription factor CBF/NF-Y/archaeal histone" evidence="5">
    <location>
        <begin position="36"/>
        <end position="100"/>
    </location>
</feature>
<feature type="region of interest" description="Disordered" evidence="4">
    <location>
        <begin position="125"/>
        <end position="187"/>
    </location>
</feature>
<dbReference type="CDD" id="cd22928">
    <property type="entry name" value="HFD_POLE3_DPB4"/>
    <property type="match status" value="1"/>
</dbReference>
<feature type="compositionally biased region" description="Low complexity" evidence="4">
    <location>
        <begin position="176"/>
        <end position="187"/>
    </location>
</feature>
<protein>
    <recommendedName>
        <fullName evidence="3">DNA polymerase epsilon subunit 3</fullName>
    </recommendedName>
</protein>
<dbReference type="GO" id="GO:0006272">
    <property type="term" value="P:leading strand elongation"/>
    <property type="evidence" value="ECO:0007669"/>
    <property type="project" value="TreeGrafter"/>
</dbReference>
<evidence type="ECO:0000259" key="5">
    <source>
        <dbReference type="Pfam" id="PF00808"/>
    </source>
</evidence>
<evidence type="ECO:0000256" key="4">
    <source>
        <dbReference type="SAM" id="MobiDB-lite"/>
    </source>
</evidence>
<dbReference type="OrthoDB" id="1707486at2759"/>
<evidence type="ECO:0000313" key="6">
    <source>
        <dbReference type="EMBL" id="GFY73748.1"/>
    </source>
</evidence>
<gene>
    <name evidence="6" type="primary">Pole3</name>
    <name evidence="6" type="ORF">TNIN_46511</name>
</gene>
<dbReference type="GO" id="GO:0008623">
    <property type="term" value="C:CHRAC"/>
    <property type="evidence" value="ECO:0007669"/>
    <property type="project" value="TreeGrafter"/>
</dbReference>
<dbReference type="InterPro" id="IPR009072">
    <property type="entry name" value="Histone-fold"/>
</dbReference>
<comment type="subcellular location">
    <subcellularLocation>
        <location evidence="1">Nucleus</location>
    </subcellularLocation>
</comment>
<feature type="non-terminal residue" evidence="6">
    <location>
        <position position="1"/>
    </location>
</feature>
<organism evidence="6 7">
    <name type="scientific">Trichonephila inaurata madagascariensis</name>
    <dbReference type="NCBI Taxonomy" id="2747483"/>
    <lineage>
        <taxon>Eukaryota</taxon>
        <taxon>Metazoa</taxon>
        <taxon>Ecdysozoa</taxon>
        <taxon>Arthropoda</taxon>
        <taxon>Chelicerata</taxon>
        <taxon>Arachnida</taxon>
        <taxon>Araneae</taxon>
        <taxon>Araneomorphae</taxon>
        <taxon>Entelegynae</taxon>
        <taxon>Araneoidea</taxon>
        <taxon>Nephilidae</taxon>
        <taxon>Trichonephila</taxon>
        <taxon>Trichonephila inaurata</taxon>
    </lineage>
</organism>
<dbReference type="InterPro" id="IPR003958">
    <property type="entry name" value="CBFA_NFYB_domain"/>
</dbReference>
<evidence type="ECO:0000256" key="1">
    <source>
        <dbReference type="ARBA" id="ARBA00004123"/>
    </source>
</evidence>
<dbReference type="Gene3D" id="1.10.20.10">
    <property type="entry name" value="Histone, subunit A"/>
    <property type="match status" value="1"/>
</dbReference>
<keyword evidence="2" id="KW-0539">Nucleus</keyword>
<dbReference type="PANTHER" id="PTHR46172:SF1">
    <property type="entry name" value="DNA POLYMERASE EPSILON SUBUNIT 3"/>
    <property type="match status" value="1"/>
</dbReference>
<name>A0A8X6YJZ9_9ARAC</name>
<evidence type="ECO:0000256" key="2">
    <source>
        <dbReference type="ARBA" id="ARBA00023242"/>
    </source>
</evidence>
<reference evidence="6" key="1">
    <citation type="submission" date="2020-08" db="EMBL/GenBank/DDBJ databases">
        <title>Multicomponent nature underlies the extraordinary mechanical properties of spider dragline silk.</title>
        <authorList>
            <person name="Kono N."/>
            <person name="Nakamura H."/>
            <person name="Mori M."/>
            <person name="Yoshida Y."/>
            <person name="Ohtoshi R."/>
            <person name="Malay A.D."/>
            <person name="Moran D.A.P."/>
            <person name="Tomita M."/>
            <person name="Numata K."/>
            <person name="Arakawa K."/>
        </authorList>
    </citation>
    <scope>NUCLEOTIDE SEQUENCE</scope>
</reference>
<feature type="compositionally biased region" description="Acidic residues" evidence="4">
    <location>
        <begin position="142"/>
        <end position="156"/>
    </location>
</feature>
<proteinExistence type="predicted"/>
<dbReference type="InterPro" id="IPR051377">
    <property type="entry name" value="DNA_Pol-Epsilon_Subunit"/>
</dbReference>
<dbReference type="GO" id="GO:0006974">
    <property type="term" value="P:DNA damage response"/>
    <property type="evidence" value="ECO:0007669"/>
    <property type="project" value="TreeGrafter"/>
</dbReference>
<feature type="compositionally biased region" description="Basic and acidic residues" evidence="4">
    <location>
        <begin position="125"/>
        <end position="141"/>
    </location>
</feature>
<dbReference type="AlphaFoldDB" id="A0A8X6YJZ9"/>
<dbReference type="GO" id="GO:0046982">
    <property type="term" value="F:protein heterodimerization activity"/>
    <property type="evidence" value="ECO:0007669"/>
    <property type="project" value="InterPro"/>
</dbReference>
<evidence type="ECO:0000256" key="3">
    <source>
        <dbReference type="ARBA" id="ARBA00039793"/>
    </source>
</evidence>
<dbReference type="Proteomes" id="UP000886998">
    <property type="component" value="Unassembled WGS sequence"/>
</dbReference>
<dbReference type="GO" id="GO:0008622">
    <property type="term" value="C:epsilon DNA polymerase complex"/>
    <property type="evidence" value="ECO:0007669"/>
    <property type="project" value="TreeGrafter"/>
</dbReference>
<dbReference type="SUPFAM" id="SSF47113">
    <property type="entry name" value="Histone-fold"/>
    <property type="match status" value="1"/>
</dbReference>
<dbReference type="EMBL" id="BMAV01020326">
    <property type="protein sequence ID" value="GFY73748.1"/>
    <property type="molecule type" value="Genomic_DNA"/>
</dbReference>
<dbReference type="Pfam" id="PF00808">
    <property type="entry name" value="CBFD_NFYB_HMF"/>
    <property type="match status" value="1"/>
</dbReference>